<evidence type="ECO:0000256" key="5">
    <source>
        <dbReference type="ARBA" id="ARBA00023002"/>
    </source>
</evidence>
<dbReference type="GO" id="GO:0046872">
    <property type="term" value="F:metal ion binding"/>
    <property type="evidence" value="ECO:0007669"/>
    <property type="project" value="UniProtKB-KW"/>
</dbReference>
<evidence type="ECO:0000256" key="4">
    <source>
        <dbReference type="ARBA" id="ARBA00022723"/>
    </source>
</evidence>
<dbReference type="Gene3D" id="1.10.599.10">
    <property type="entry name" value="Aldehyde Ferredoxin Oxidoreductase Protein, subunit A, domain 3"/>
    <property type="match status" value="1"/>
</dbReference>
<dbReference type="GO" id="GO:0016625">
    <property type="term" value="F:oxidoreductase activity, acting on the aldehyde or oxo group of donors, iron-sulfur protein as acceptor"/>
    <property type="evidence" value="ECO:0007669"/>
    <property type="project" value="InterPro"/>
</dbReference>
<dbReference type="EMBL" id="CP040098">
    <property type="protein sequence ID" value="QCQ20985.1"/>
    <property type="molecule type" value="Genomic_DNA"/>
</dbReference>
<dbReference type="GO" id="GO:0009055">
    <property type="term" value="F:electron transfer activity"/>
    <property type="evidence" value="ECO:0007669"/>
    <property type="project" value="InterPro"/>
</dbReference>
<dbReference type="PANTHER" id="PTHR30038">
    <property type="entry name" value="ALDEHYDE FERREDOXIN OXIDOREDUCTASE"/>
    <property type="match status" value="1"/>
</dbReference>
<reference evidence="10 11" key="1">
    <citation type="submission" date="2019-05" db="EMBL/GenBank/DDBJ databases">
        <title>The Complete Genome Sequence of the n-alkane-degrading Desulfoglaeba alkanexedens ALDC reveals multiple alkylsuccinate synthase gene clusters.</title>
        <authorList>
            <person name="Callaghan A.V."/>
            <person name="Davidova I.A."/>
            <person name="Duncan K.E."/>
            <person name="Morris B."/>
            <person name="McInerney M.J."/>
        </authorList>
    </citation>
    <scope>NUCLEOTIDE SEQUENCE [LARGE SCALE GENOMIC DNA]</scope>
    <source>
        <strain evidence="10 11">ALDC</strain>
    </source>
</reference>
<evidence type="ECO:0000256" key="8">
    <source>
        <dbReference type="ARBA" id="ARBA00049934"/>
    </source>
</evidence>
<keyword evidence="4" id="KW-0479">Metal-binding</keyword>
<keyword evidence="3" id="KW-0004">4Fe-4S</keyword>
<dbReference type="InterPro" id="IPR036021">
    <property type="entry name" value="Tungsten_al_ferr_oxy-like_C"/>
</dbReference>
<dbReference type="SUPFAM" id="SSF56228">
    <property type="entry name" value="Aldehyde ferredoxin oxidoreductase, N-terminal domain"/>
    <property type="match status" value="1"/>
</dbReference>
<keyword evidence="6" id="KW-0408">Iron</keyword>
<dbReference type="InterPro" id="IPR013985">
    <property type="entry name" value="Ald_Fedxn_OxRdtase_dom3"/>
</dbReference>
<proteinExistence type="inferred from homology"/>
<dbReference type="InterPro" id="IPR036503">
    <property type="entry name" value="Ald_Fedxn_OxRdtase_N_sf"/>
</dbReference>
<dbReference type="SUPFAM" id="SSF48310">
    <property type="entry name" value="Aldehyde ferredoxin oxidoreductase, C-terminal domains"/>
    <property type="match status" value="1"/>
</dbReference>
<evidence type="ECO:0000313" key="10">
    <source>
        <dbReference type="EMBL" id="QCQ20985.1"/>
    </source>
</evidence>
<sequence>MPSWQGGSRNAWKEESMSLQGVRGRIAWVDLASQETKIEAPPDELYLKYLGGYGLAAYLLYTRQRPGVDPLGPENVFGLTTGPLTGTAAITGNRFTAVGKSPKTGGWGDANCGGTFGPALKQAGLDAVYFSGISEEPVYVVVEDGRVTLHDASDLWGLPCGEAEERLKDRHGKNARSAVVGPAGERRSLLACIINDGGRAAGRSGLGAVMGSKRVKAVVAVGGGEVPVAEDEKLKALRKEILSTHYQVTNPMYEFYHNYGTPGGLESRVRMGDTPIKNWMAPPEAFAGADRISGEAVRRIQVKPYSCWRCPIACGGRVKVEAGPYAGEGHKPEYETLGAFGAMCLNDNLESICRVNNLCNDFGLDTISTGAVVAFAFECFDKGLISEADTGGLKLAWGNHQAVVELTEQIARGEGFGGKVLGDGVRRAAERIGGGAEAAGMECGGEELPMHDPRCFPGLGVSYVADATPGRHTQYGSWFVEGNMLPEDLDVPKIAGRYVYRGKGEAHKFASCFGHVVNAAGVCMFASLITPGRVLSEYLTLALGRPFTLEDVLAVGERIANIRIAFNLREGIRNVERFRLPGRVLGNPPLPSGPTQGVTVDNDSQIRDYYEAMGWDPETGVPHRAVFERLGLDFALEVTRG</sequence>
<evidence type="ECO:0000256" key="7">
    <source>
        <dbReference type="ARBA" id="ARBA00023014"/>
    </source>
</evidence>
<dbReference type="Gene3D" id="1.10.569.10">
    <property type="entry name" value="Aldehyde Ferredoxin Oxidoreductase Protein, subunit A, domain 2"/>
    <property type="match status" value="1"/>
</dbReference>
<keyword evidence="5" id="KW-0560">Oxidoreductase</keyword>
<dbReference type="InterPro" id="IPR001203">
    <property type="entry name" value="OxRdtase_Ald_Fedxn_C"/>
</dbReference>
<organism evidence="10 11">
    <name type="scientific">Desulfoglaeba alkanexedens ALDC</name>
    <dbReference type="NCBI Taxonomy" id="980445"/>
    <lineage>
        <taxon>Bacteria</taxon>
        <taxon>Pseudomonadati</taxon>
        <taxon>Thermodesulfobacteriota</taxon>
        <taxon>Syntrophobacteria</taxon>
        <taxon>Syntrophobacterales</taxon>
        <taxon>Syntrophobacteraceae</taxon>
        <taxon>Desulfoglaeba</taxon>
    </lineage>
</organism>
<dbReference type="Proteomes" id="UP000298602">
    <property type="component" value="Chromosome"/>
</dbReference>
<comment type="cofactor">
    <cofactor evidence="1">
        <name>[4Fe-4S] cluster</name>
        <dbReference type="ChEBI" id="CHEBI:49883"/>
    </cofactor>
</comment>
<dbReference type="AlphaFoldDB" id="A0A4P8L230"/>
<keyword evidence="7" id="KW-0411">Iron-sulfur</keyword>
<dbReference type="Pfam" id="PF01314">
    <property type="entry name" value="AFOR_C"/>
    <property type="match status" value="1"/>
</dbReference>
<dbReference type="InterPro" id="IPR013983">
    <property type="entry name" value="Ald_Fedxn_OxRdtase_N"/>
</dbReference>
<dbReference type="Gene3D" id="3.60.9.10">
    <property type="entry name" value="Aldehyde ferredoxin oxidoreductase, N-terminal domain"/>
    <property type="match status" value="1"/>
</dbReference>
<evidence type="ECO:0000256" key="2">
    <source>
        <dbReference type="ARBA" id="ARBA00011032"/>
    </source>
</evidence>
<reference evidence="10 11" key="2">
    <citation type="submission" date="2019-05" db="EMBL/GenBank/DDBJ databases">
        <authorList>
            <person name="Suflita J.M."/>
            <person name="Marks C.R."/>
        </authorList>
    </citation>
    <scope>NUCLEOTIDE SEQUENCE [LARGE SCALE GENOMIC DNA]</scope>
    <source>
        <strain evidence="10 11">ALDC</strain>
    </source>
</reference>
<evidence type="ECO:0000256" key="3">
    <source>
        <dbReference type="ARBA" id="ARBA00022485"/>
    </source>
</evidence>
<comment type="cofactor">
    <cofactor evidence="8">
        <name>tungstopterin</name>
        <dbReference type="ChEBI" id="CHEBI:30402"/>
    </cofactor>
</comment>
<dbReference type="InterPro" id="IPR051919">
    <property type="entry name" value="W-dependent_AOR"/>
</dbReference>
<feature type="domain" description="Aldehyde ferredoxin oxidoreductase N-terminal" evidence="9">
    <location>
        <begin position="22"/>
        <end position="224"/>
    </location>
</feature>
<dbReference type="OrthoDB" id="9763894at2"/>
<dbReference type="GO" id="GO:0051539">
    <property type="term" value="F:4 iron, 4 sulfur cluster binding"/>
    <property type="evidence" value="ECO:0007669"/>
    <property type="project" value="UniProtKB-KW"/>
</dbReference>
<dbReference type="PANTHER" id="PTHR30038:SF0">
    <property type="entry name" value="TUNGSTEN-CONTAINING ALDEHYDE FERREDOXIN OXIDOREDUCTASE"/>
    <property type="match status" value="1"/>
</dbReference>
<evidence type="ECO:0000313" key="11">
    <source>
        <dbReference type="Proteomes" id="UP000298602"/>
    </source>
</evidence>
<dbReference type="KEGG" id="dax:FDQ92_01480"/>
<evidence type="ECO:0000256" key="1">
    <source>
        <dbReference type="ARBA" id="ARBA00001966"/>
    </source>
</evidence>
<keyword evidence="11" id="KW-1185">Reference proteome</keyword>
<comment type="similarity">
    <text evidence="2">Belongs to the AOR/FOR family.</text>
</comment>
<evidence type="ECO:0000256" key="6">
    <source>
        <dbReference type="ARBA" id="ARBA00023004"/>
    </source>
</evidence>
<accession>A0A4P8L230</accession>
<name>A0A4P8L230_9BACT</name>
<evidence type="ECO:0000259" key="9">
    <source>
        <dbReference type="SMART" id="SM00790"/>
    </source>
</evidence>
<dbReference type="SMART" id="SM00790">
    <property type="entry name" value="AFOR_N"/>
    <property type="match status" value="1"/>
</dbReference>
<dbReference type="Pfam" id="PF02730">
    <property type="entry name" value="AFOR_N"/>
    <property type="match status" value="1"/>
</dbReference>
<dbReference type="InterPro" id="IPR013984">
    <property type="entry name" value="Ald_Fedxn_OxRdtase_dom2"/>
</dbReference>
<protein>
    <submittedName>
        <fullName evidence="10">Aldehyde ferredoxin oxidoreductase</fullName>
    </submittedName>
</protein>
<gene>
    <name evidence="10" type="ORF">FDQ92_01480</name>
</gene>